<name>A0A3P6TXL6_CYLGO</name>
<feature type="region of interest" description="Disordered" evidence="2">
    <location>
        <begin position="1"/>
        <end position="25"/>
    </location>
</feature>
<dbReference type="OrthoDB" id="2150121at2759"/>
<keyword evidence="4" id="KW-1185">Reference proteome</keyword>
<evidence type="ECO:0000313" key="4">
    <source>
        <dbReference type="Proteomes" id="UP000271889"/>
    </source>
</evidence>
<evidence type="ECO:0000256" key="2">
    <source>
        <dbReference type="SAM" id="MobiDB-lite"/>
    </source>
</evidence>
<accession>A0A3P6TXL6</accession>
<feature type="region of interest" description="Disordered" evidence="2">
    <location>
        <begin position="104"/>
        <end position="134"/>
    </location>
</feature>
<dbReference type="EMBL" id="UYRV01022017">
    <property type="protein sequence ID" value="VDK70744.1"/>
    <property type="molecule type" value="Genomic_DNA"/>
</dbReference>
<dbReference type="PANTHER" id="PTHR21501">
    <property type="entry name" value="PROTEIN FAM-161"/>
    <property type="match status" value="1"/>
</dbReference>
<dbReference type="GO" id="GO:0005856">
    <property type="term" value="C:cytoskeleton"/>
    <property type="evidence" value="ECO:0007669"/>
    <property type="project" value="UniProtKB-ARBA"/>
</dbReference>
<organism evidence="3 4">
    <name type="scientific">Cylicostephanus goldi</name>
    <name type="common">Nematode worm</name>
    <dbReference type="NCBI Taxonomy" id="71465"/>
    <lineage>
        <taxon>Eukaryota</taxon>
        <taxon>Metazoa</taxon>
        <taxon>Ecdysozoa</taxon>
        <taxon>Nematoda</taxon>
        <taxon>Chromadorea</taxon>
        <taxon>Rhabditida</taxon>
        <taxon>Rhabditina</taxon>
        <taxon>Rhabditomorpha</taxon>
        <taxon>Strongyloidea</taxon>
        <taxon>Strongylidae</taxon>
        <taxon>Cylicostephanus</taxon>
    </lineage>
</organism>
<evidence type="ECO:0000256" key="1">
    <source>
        <dbReference type="ARBA" id="ARBA00023054"/>
    </source>
</evidence>
<keyword evidence="1" id="KW-0175">Coiled coil</keyword>
<dbReference type="GO" id="GO:0005929">
    <property type="term" value="C:cilium"/>
    <property type="evidence" value="ECO:0007669"/>
    <property type="project" value="TreeGrafter"/>
</dbReference>
<sequence length="226" mass="26913">MARPVPLSTYVPPNQLPDYRRARSANRRSVKLLVDAKTPALNNEHEIRSNVSTKVRHILCVEGSKERKHPRPEVPNFHKLHEEMEERLKNAPHKAVTVPRPFHLSESAQHRHEQCKSTSPPRNRTKYTRKDTKNEVVVRSTHSSKIRMEAIRQREQKLYEERHKSQKFWEERKDEMDMSRMKLLSSIGSLNNVHEDIERKTAEKRKHIQETTKEYERYLAEMQQRS</sequence>
<evidence type="ECO:0000313" key="3">
    <source>
        <dbReference type="EMBL" id="VDK70744.1"/>
    </source>
</evidence>
<dbReference type="AlphaFoldDB" id="A0A3P6TXL6"/>
<dbReference type="GO" id="GO:0044782">
    <property type="term" value="P:cilium organization"/>
    <property type="evidence" value="ECO:0007669"/>
    <property type="project" value="TreeGrafter"/>
</dbReference>
<proteinExistence type="predicted"/>
<dbReference type="InterPro" id="IPR051655">
    <property type="entry name" value="FAM161"/>
</dbReference>
<protein>
    <submittedName>
        <fullName evidence="3">Uncharacterized protein</fullName>
    </submittedName>
</protein>
<dbReference type="PANTHER" id="PTHR21501:SF1">
    <property type="entry name" value="PROTEIN FAM-161"/>
    <property type="match status" value="1"/>
</dbReference>
<gene>
    <name evidence="3" type="ORF">CGOC_LOCUS6648</name>
</gene>
<reference evidence="3 4" key="1">
    <citation type="submission" date="2018-11" db="EMBL/GenBank/DDBJ databases">
        <authorList>
            <consortium name="Pathogen Informatics"/>
        </authorList>
    </citation>
    <scope>NUCLEOTIDE SEQUENCE [LARGE SCALE GENOMIC DNA]</scope>
</reference>
<dbReference type="Proteomes" id="UP000271889">
    <property type="component" value="Unassembled WGS sequence"/>
</dbReference>